<accession>A0A173MH92</accession>
<dbReference type="NCBIfam" id="TIGR02937">
    <property type="entry name" value="sigma70-ECF"/>
    <property type="match status" value="1"/>
</dbReference>
<organism evidence="7 8">
    <name type="scientific">Filimonas lacunae</name>
    <dbReference type="NCBI Taxonomy" id="477680"/>
    <lineage>
        <taxon>Bacteria</taxon>
        <taxon>Pseudomonadati</taxon>
        <taxon>Bacteroidota</taxon>
        <taxon>Chitinophagia</taxon>
        <taxon>Chitinophagales</taxon>
        <taxon>Chitinophagaceae</taxon>
        <taxon>Filimonas</taxon>
    </lineage>
</organism>
<dbReference type="STRING" id="477680.SAMN05421788_102519"/>
<dbReference type="Gene3D" id="1.10.10.10">
    <property type="entry name" value="Winged helix-like DNA-binding domain superfamily/Winged helix DNA-binding domain"/>
    <property type="match status" value="1"/>
</dbReference>
<dbReference type="SUPFAM" id="SSF88659">
    <property type="entry name" value="Sigma3 and sigma4 domains of RNA polymerase sigma factors"/>
    <property type="match status" value="1"/>
</dbReference>
<dbReference type="AlphaFoldDB" id="A0A173MH92"/>
<dbReference type="InterPro" id="IPR007627">
    <property type="entry name" value="RNA_pol_sigma70_r2"/>
</dbReference>
<proteinExistence type="inferred from homology"/>
<keyword evidence="3" id="KW-0731">Sigma factor</keyword>
<dbReference type="InterPro" id="IPR014284">
    <property type="entry name" value="RNA_pol_sigma-70_dom"/>
</dbReference>
<evidence type="ECO:0000259" key="5">
    <source>
        <dbReference type="Pfam" id="PF04542"/>
    </source>
</evidence>
<dbReference type="KEGG" id="fln:FLA_2867"/>
<protein>
    <submittedName>
        <fullName evidence="7">RNA polymerase sigma-70 factor, ECF subfamily</fullName>
    </submittedName>
</protein>
<evidence type="ECO:0000256" key="1">
    <source>
        <dbReference type="ARBA" id="ARBA00010641"/>
    </source>
</evidence>
<dbReference type="Gene3D" id="1.10.1740.10">
    <property type="match status" value="1"/>
</dbReference>
<evidence type="ECO:0000256" key="4">
    <source>
        <dbReference type="ARBA" id="ARBA00023163"/>
    </source>
</evidence>
<dbReference type="PANTHER" id="PTHR43133:SF46">
    <property type="entry name" value="RNA POLYMERASE SIGMA-70 FACTOR ECF SUBFAMILY"/>
    <property type="match status" value="1"/>
</dbReference>
<dbReference type="InterPro" id="IPR013324">
    <property type="entry name" value="RNA_pol_sigma_r3/r4-like"/>
</dbReference>
<evidence type="ECO:0000256" key="2">
    <source>
        <dbReference type="ARBA" id="ARBA00023015"/>
    </source>
</evidence>
<dbReference type="GO" id="GO:0003677">
    <property type="term" value="F:DNA binding"/>
    <property type="evidence" value="ECO:0007669"/>
    <property type="project" value="InterPro"/>
</dbReference>
<evidence type="ECO:0000256" key="3">
    <source>
        <dbReference type="ARBA" id="ARBA00023082"/>
    </source>
</evidence>
<dbReference type="Pfam" id="PF04542">
    <property type="entry name" value="Sigma70_r2"/>
    <property type="match status" value="1"/>
</dbReference>
<dbReference type="OrthoDB" id="663247at2"/>
<feature type="domain" description="RNA polymerase sigma-70 region 2" evidence="5">
    <location>
        <begin position="20"/>
        <end position="85"/>
    </location>
</feature>
<dbReference type="SUPFAM" id="SSF88946">
    <property type="entry name" value="Sigma2 domain of RNA polymerase sigma factors"/>
    <property type="match status" value="1"/>
</dbReference>
<keyword evidence="4" id="KW-0804">Transcription</keyword>
<dbReference type="Pfam" id="PF08281">
    <property type="entry name" value="Sigma70_r4_2"/>
    <property type="match status" value="1"/>
</dbReference>
<dbReference type="RefSeq" id="WP_076378326.1">
    <property type="nucleotide sequence ID" value="NZ_AP017422.1"/>
</dbReference>
<evidence type="ECO:0000313" key="7">
    <source>
        <dbReference type="EMBL" id="SIS98909.1"/>
    </source>
</evidence>
<dbReference type="InterPro" id="IPR013325">
    <property type="entry name" value="RNA_pol_sigma_r2"/>
</dbReference>
<reference evidence="8" key="1">
    <citation type="submission" date="2017-01" db="EMBL/GenBank/DDBJ databases">
        <authorList>
            <person name="Varghese N."/>
            <person name="Submissions S."/>
        </authorList>
    </citation>
    <scope>NUCLEOTIDE SEQUENCE [LARGE SCALE GENOMIC DNA]</scope>
    <source>
        <strain evidence="8">DSM 21054</strain>
    </source>
</reference>
<dbReference type="Proteomes" id="UP000186917">
    <property type="component" value="Unassembled WGS sequence"/>
</dbReference>
<evidence type="ECO:0000313" key="8">
    <source>
        <dbReference type="Proteomes" id="UP000186917"/>
    </source>
</evidence>
<dbReference type="GO" id="GO:0016987">
    <property type="term" value="F:sigma factor activity"/>
    <property type="evidence" value="ECO:0007669"/>
    <property type="project" value="UniProtKB-KW"/>
</dbReference>
<dbReference type="InterPro" id="IPR036388">
    <property type="entry name" value="WH-like_DNA-bd_sf"/>
</dbReference>
<keyword evidence="8" id="KW-1185">Reference proteome</keyword>
<dbReference type="PANTHER" id="PTHR43133">
    <property type="entry name" value="RNA POLYMERASE ECF-TYPE SIGMA FACTO"/>
    <property type="match status" value="1"/>
</dbReference>
<name>A0A173MH92_9BACT</name>
<keyword evidence="2" id="KW-0805">Transcription regulation</keyword>
<dbReference type="GO" id="GO:0006352">
    <property type="term" value="P:DNA-templated transcription initiation"/>
    <property type="evidence" value="ECO:0007669"/>
    <property type="project" value="InterPro"/>
</dbReference>
<dbReference type="EMBL" id="FTOR01000002">
    <property type="protein sequence ID" value="SIS98909.1"/>
    <property type="molecule type" value="Genomic_DNA"/>
</dbReference>
<sequence length="181" mass="21445">MCNTLQDIKDGNLDSFRAAYQEYHVKLYYYAFKHTQSEYLAEETVQLSFIKLWEKRASLSNHFDLSVQLFRIAKSIMIDLIRKQKVQQTHQHAFAETVAQYIETDLTPKYTLHKVYDHIEKLSPLRKLVFKLNRFEGLSHKEIAEKLSISPKAVENQILRAVRQLKDALMLAFILWLQSRR</sequence>
<feature type="domain" description="RNA polymerase sigma factor 70 region 4 type 2" evidence="6">
    <location>
        <begin position="115"/>
        <end position="165"/>
    </location>
</feature>
<comment type="similarity">
    <text evidence="1">Belongs to the sigma-70 factor family. ECF subfamily.</text>
</comment>
<dbReference type="InterPro" id="IPR013249">
    <property type="entry name" value="RNA_pol_sigma70_r4_t2"/>
</dbReference>
<gene>
    <name evidence="7" type="ORF">SAMN05421788_102519</name>
</gene>
<evidence type="ECO:0000259" key="6">
    <source>
        <dbReference type="Pfam" id="PF08281"/>
    </source>
</evidence>
<dbReference type="InterPro" id="IPR039425">
    <property type="entry name" value="RNA_pol_sigma-70-like"/>
</dbReference>